<dbReference type="RefSeq" id="WP_338181419.1">
    <property type="nucleotide sequence ID" value="NZ_JAEKNQ010000054.1"/>
</dbReference>
<evidence type="ECO:0000313" key="2">
    <source>
        <dbReference type="EMBL" id="MBJ7604193.1"/>
    </source>
</evidence>
<dbReference type="EMBL" id="JAEKNQ010000054">
    <property type="protein sequence ID" value="MBJ7604193.1"/>
    <property type="molecule type" value="Genomic_DNA"/>
</dbReference>
<gene>
    <name evidence="2" type="ORF">JF888_13530</name>
</gene>
<evidence type="ECO:0000256" key="1">
    <source>
        <dbReference type="SAM" id="Phobius"/>
    </source>
</evidence>
<comment type="caution">
    <text evidence="2">The sequence shown here is derived from an EMBL/GenBank/DDBJ whole genome shotgun (WGS) entry which is preliminary data.</text>
</comment>
<protein>
    <submittedName>
        <fullName evidence="2">ABC transporter permease subunit</fullName>
    </submittedName>
</protein>
<proteinExistence type="predicted"/>
<evidence type="ECO:0000313" key="3">
    <source>
        <dbReference type="Proteomes" id="UP000620075"/>
    </source>
</evidence>
<name>A0A934KK05_9BACT</name>
<keyword evidence="1" id="KW-1133">Transmembrane helix</keyword>
<accession>A0A934KK05</accession>
<reference evidence="2 3" key="1">
    <citation type="submission" date="2020-10" db="EMBL/GenBank/DDBJ databases">
        <title>Ca. Dormibacterota MAGs.</title>
        <authorList>
            <person name="Montgomery K."/>
        </authorList>
    </citation>
    <scope>NUCLEOTIDE SEQUENCE [LARGE SCALE GENOMIC DNA]</scope>
    <source>
        <strain evidence="2">SC8811_S16_3</strain>
    </source>
</reference>
<feature type="transmembrane region" description="Helical" evidence="1">
    <location>
        <begin position="162"/>
        <end position="183"/>
    </location>
</feature>
<keyword evidence="1" id="KW-0472">Membrane</keyword>
<dbReference type="GO" id="GO:0005886">
    <property type="term" value="C:plasma membrane"/>
    <property type="evidence" value="ECO:0007669"/>
    <property type="project" value="UniProtKB-SubCell"/>
</dbReference>
<feature type="transmembrane region" description="Helical" evidence="1">
    <location>
        <begin position="121"/>
        <end position="142"/>
    </location>
</feature>
<feature type="transmembrane region" description="Helical" evidence="1">
    <location>
        <begin position="12"/>
        <end position="32"/>
    </location>
</feature>
<dbReference type="GO" id="GO:0140359">
    <property type="term" value="F:ABC-type transporter activity"/>
    <property type="evidence" value="ECO:0007669"/>
    <property type="project" value="InterPro"/>
</dbReference>
<sequence>MTWLTWRQHRMEAVGAVVALSLVGGFLALTGLPMRAAFNGQVHECLSLTGDAFRQHSCQGLLRGFENQATFDGLIAYFNFLPALAGLFVGAPLVARELERGTHRLVWTQGITRLRWVSIKLFLLVLGCAIVAVAFTAVMTWWRFPIDQVQGRLLPVGFDFEGLTPTAYALFAFALGAAVGTVVRRTVPAIAITLLGFLAVRFPVEFLLRPNYMAPVTTVSGFSATAGSDPRADGRGDWILQGGLMDSTHHRLSNGELSQLYSAASNGAANTKGGADAYIQAHGYLSYVDFQPANRFWTFQGIEAAIFLSLVVLLLGFTVWWVRARSAG</sequence>
<feature type="transmembrane region" description="Helical" evidence="1">
    <location>
        <begin position="74"/>
        <end position="95"/>
    </location>
</feature>
<dbReference type="AlphaFoldDB" id="A0A934KK05"/>
<keyword evidence="1" id="KW-0812">Transmembrane</keyword>
<organism evidence="2 3">
    <name type="scientific">Candidatus Dormiibacter inghamiae</name>
    <dbReference type="NCBI Taxonomy" id="3127013"/>
    <lineage>
        <taxon>Bacteria</taxon>
        <taxon>Bacillati</taxon>
        <taxon>Candidatus Dormiibacterota</taxon>
        <taxon>Candidatus Dormibacteria</taxon>
        <taxon>Candidatus Dormibacterales</taxon>
        <taxon>Candidatus Dormibacteraceae</taxon>
        <taxon>Candidatus Dormiibacter</taxon>
    </lineage>
</organism>
<feature type="transmembrane region" description="Helical" evidence="1">
    <location>
        <begin position="304"/>
        <end position="322"/>
    </location>
</feature>
<feature type="transmembrane region" description="Helical" evidence="1">
    <location>
        <begin position="190"/>
        <end position="208"/>
    </location>
</feature>
<dbReference type="Proteomes" id="UP000620075">
    <property type="component" value="Unassembled WGS sequence"/>
</dbReference>